<evidence type="ECO:0000259" key="3">
    <source>
        <dbReference type="Pfam" id="PF13193"/>
    </source>
</evidence>
<dbReference type="PANTHER" id="PTHR43201">
    <property type="entry name" value="ACYL-COA SYNTHETASE"/>
    <property type="match status" value="1"/>
</dbReference>
<dbReference type="PROSITE" id="PS00455">
    <property type="entry name" value="AMP_BINDING"/>
    <property type="match status" value="1"/>
</dbReference>
<name>A0AAJ6ZAM5_PAPXU</name>
<dbReference type="SUPFAM" id="SSF56801">
    <property type="entry name" value="Acetyl-CoA synthetase-like"/>
    <property type="match status" value="1"/>
</dbReference>
<evidence type="ECO:0000256" key="1">
    <source>
        <dbReference type="ARBA" id="ARBA00006432"/>
    </source>
</evidence>
<accession>A0AAJ6ZAM5</accession>
<dbReference type="Pfam" id="PF13193">
    <property type="entry name" value="AMP-binding_C"/>
    <property type="match status" value="1"/>
</dbReference>
<dbReference type="AlphaFoldDB" id="A0AAJ6ZAM5"/>
<reference evidence="4" key="1">
    <citation type="submission" date="2025-08" db="UniProtKB">
        <authorList>
            <consortium name="RefSeq"/>
        </authorList>
    </citation>
    <scope>IDENTIFICATION</scope>
</reference>
<organism evidence="4">
    <name type="scientific">Papilio xuthus</name>
    <name type="common">Asian swallowtail butterfly</name>
    <dbReference type="NCBI Taxonomy" id="66420"/>
    <lineage>
        <taxon>Eukaryota</taxon>
        <taxon>Metazoa</taxon>
        <taxon>Ecdysozoa</taxon>
        <taxon>Arthropoda</taxon>
        <taxon>Hexapoda</taxon>
        <taxon>Insecta</taxon>
        <taxon>Pterygota</taxon>
        <taxon>Neoptera</taxon>
        <taxon>Endopterygota</taxon>
        <taxon>Lepidoptera</taxon>
        <taxon>Glossata</taxon>
        <taxon>Ditrysia</taxon>
        <taxon>Papilionoidea</taxon>
        <taxon>Papilionidae</taxon>
        <taxon>Papilioninae</taxon>
        <taxon>Papilio</taxon>
    </lineage>
</organism>
<protein>
    <submittedName>
        <fullName evidence="4">Acyl-CoA synthetase family member 3, mitochondrial-like</fullName>
    </submittedName>
</protein>
<gene>
    <name evidence="4" type="primary">LOC106118453</name>
</gene>
<dbReference type="CTD" id="197322"/>
<dbReference type="PANTHER" id="PTHR43201:SF8">
    <property type="entry name" value="ACYL-COA SYNTHETASE FAMILY MEMBER 3"/>
    <property type="match status" value="1"/>
</dbReference>
<dbReference type="RefSeq" id="XP_013168600.1">
    <property type="nucleotide sequence ID" value="XM_013313146.1"/>
</dbReference>
<dbReference type="GO" id="GO:0006631">
    <property type="term" value="P:fatty acid metabolic process"/>
    <property type="evidence" value="ECO:0007669"/>
    <property type="project" value="TreeGrafter"/>
</dbReference>
<dbReference type="InterPro" id="IPR000873">
    <property type="entry name" value="AMP-dep_synth/lig_dom"/>
</dbReference>
<dbReference type="GeneID" id="106118453"/>
<evidence type="ECO:0000259" key="2">
    <source>
        <dbReference type="Pfam" id="PF00501"/>
    </source>
</evidence>
<dbReference type="Gene3D" id="3.40.50.12780">
    <property type="entry name" value="N-terminal domain of ligase-like"/>
    <property type="match status" value="1"/>
</dbReference>
<dbReference type="InterPro" id="IPR045851">
    <property type="entry name" value="AMP-bd_C_sf"/>
</dbReference>
<evidence type="ECO:0000313" key="4">
    <source>
        <dbReference type="RefSeq" id="XP_013168600.1"/>
    </source>
</evidence>
<dbReference type="Gene3D" id="3.30.300.30">
    <property type="match status" value="1"/>
</dbReference>
<dbReference type="InterPro" id="IPR042099">
    <property type="entry name" value="ANL_N_sf"/>
</dbReference>
<proteinExistence type="inferred from homology"/>
<dbReference type="Gene3D" id="2.30.38.10">
    <property type="entry name" value="Luciferase, Domain 3"/>
    <property type="match status" value="1"/>
</dbReference>
<dbReference type="InterPro" id="IPR020845">
    <property type="entry name" value="AMP-binding_CS"/>
</dbReference>
<dbReference type="InterPro" id="IPR025110">
    <property type="entry name" value="AMP-bd_C"/>
</dbReference>
<dbReference type="Pfam" id="PF00501">
    <property type="entry name" value="AMP-binding"/>
    <property type="match status" value="1"/>
</dbReference>
<dbReference type="Proteomes" id="UP000694872">
    <property type="component" value="Unplaced"/>
</dbReference>
<dbReference type="KEGG" id="pxu:106118453"/>
<sequence>MENSFRSLRILNRLLRKPVSIANYKYASTAPVKEELNSELLTSFNQDIKAGGVVPVFRRALLFPSRVALQDDIGIYTYAGLHQAASALSDEIAAQLLGETQRTIAYMCSNNASHVITQWAIWMTGNIAIPLSSLHPPDMIKYFLTDSTASLVICTQEYEKLLRPITLEVSTPLLIAGREKEVTAQLYQPNTSFMKPKMEETLSDIGKSNIWYGENDAMLIYTSGTTSKPKGVVWTHNMLSTQIAALHTAWQYSANDVVLHTLPLHHIHGQLNSLNASLAAGARIRMLSSFVSHVVWSRLLGMGEREEISLDKLGLSGSKEFFTDSEGSEWKPTVTLHERNQDDEYEGELLLKGPAVFTRYWNRLPQLNASDFTSDGWFRTGDTASYSAARFRILGRTSVDIIKTSGYKVSALQVESAVLEHPDVVDVAVLGVQDEAYGEIITAVIVTKDKVKLTLKDIKDVAGKKLPPYSLPRKLLLVDQMPRNAMGKLDKKEIRKVFADKLKSDGK</sequence>
<feature type="domain" description="AMP-dependent synthetase/ligase" evidence="2">
    <location>
        <begin position="58"/>
        <end position="292"/>
    </location>
</feature>
<dbReference type="GO" id="GO:0031956">
    <property type="term" value="F:medium-chain fatty acid-CoA ligase activity"/>
    <property type="evidence" value="ECO:0007669"/>
    <property type="project" value="TreeGrafter"/>
</dbReference>
<comment type="similarity">
    <text evidence="1">Belongs to the ATP-dependent AMP-binding enzyme family.</text>
</comment>
<feature type="domain" description="AMP-binding enzyme C-terminal" evidence="3">
    <location>
        <begin position="413"/>
        <end position="488"/>
    </location>
</feature>